<proteinExistence type="predicted"/>
<dbReference type="Gene3D" id="1.10.287.1060">
    <property type="entry name" value="ESAT-6-like"/>
    <property type="match status" value="1"/>
</dbReference>
<dbReference type="RefSeq" id="WP_345454719.1">
    <property type="nucleotide sequence ID" value="NZ_BAABKG010000001.1"/>
</dbReference>
<dbReference type="InterPro" id="IPR050557">
    <property type="entry name" value="RTX_toxin/Mannuronan_C5-epim"/>
</dbReference>
<feature type="compositionally biased region" description="Basic and acidic residues" evidence="3">
    <location>
        <begin position="563"/>
        <end position="579"/>
    </location>
</feature>
<reference evidence="5" key="1">
    <citation type="journal article" date="2019" name="Int. J. Syst. Evol. Microbiol.">
        <title>The Global Catalogue of Microorganisms (GCM) 10K type strain sequencing project: providing services to taxonomists for standard genome sequencing and annotation.</title>
        <authorList>
            <consortium name="The Broad Institute Genomics Platform"/>
            <consortium name="The Broad Institute Genome Sequencing Center for Infectious Disease"/>
            <person name="Wu L."/>
            <person name="Ma J."/>
        </authorList>
    </citation>
    <scope>NUCLEOTIDE SEQUENCE [LARGE SCALE GENOMIC DNA]</scope>
    <source>
        <strain evidence="5">JCM 18459</strain>
    </source>
</reference>
<dbReference type="SUPFAM" id="SSF51120">
    <property type="entry name" value="beta-Roll"/>
    <property type="match status" value="2"/>
</dbReference>
<comment type="subcellular location">
    <subcellularLocation>
        <location evidence="1">Secreted</location>
    </subcellularLocation>
</comment>
<protein>
    <recommendedName>
        <fullName evidence="6">Calcium-binding protein</fullName>
    </recommendedName>
</protein>
<feature type="region of interest" description="Disordered" evidence="3">
    <location>
        <begin position="524"/>
        <end position="587"/>
    </location>
</feature>
<feature type="compositionally biased region" description="Gly residues" evidence="3">
    <location>
        <begin position="276"/>
        <end position="288"/>
    </location>
</feature>
<feature type="compositionally biased region" description="Basic and acidic residues" evidence="3">
    <location>
        <begin position="531"/>
        <end position="541"/>
    </location>
</feature>
<dbReference type="Pfam" id="PF14891">
    <property type="entry name" value="Peptidase_M91"/>
    <property type="match status" value="1"/>
</dbReference>
<evidence type="ECO:0000256" key="3">
    <source>
        <dbReference type="SAM" id="MobiDB-lite"/>
    </source>
</evidence>
<keyword evidence="2" id="KW-0964">Secreted</keyword>
<dbReference type="Proteomes" id="UP001500221">
    <property type="component" value="Unassembled WGS sequence"/>
</dbReference>
<dbReference type="InterPro" id="IPR036689">
    <property type="entry name" value="ESAT-6-like_sf"/>
</dbReference>
<name>A0ABP9P9Q4_9ACTN</name>
<dbReference type="InterPro" id="IPR011049">
    <property type="entry name" value="Serralysin-like_metalloprot_C"/>
</dbReference>
<evidence type="ECO:0000313" key="5">
    <source>
        <dbReference type="Proteomes" id="UP001500221"/>
    </source>
</evidence>
<dbReference type="EMBL" id="BAABKG010000001">
    <property type="protein sequence ID" value="GAA5143110.1"/>
    <property type="molecule type" value="Genomic_DNA"/>
</dbReference>
<sequence>MAGGIFDLRDDPDALVRAAERWAELGRTLGSAGDDVTEGSQTTFNAGWEGQTATSFDEHRRELTADFDAAAEAASTVNRTLTQSAGALRVAQAQLDTEFSKVADVRHVDFLNLLQFFPEDEDEERRVNQAIAAAEGIRTDLDAKLTADADALTAATAVWDDISSSWASVAGGNKPFDYDDDAGGAGVITNGDQTIVNTGPGDDEVIVFVNGKGEQIVIVNGVPYRFPPGQHVTVRTGQGEDVVRVGKGGTVGFTITGSDDEDHITGGDGDDTILGLGGDDQIDGGGGDDQLSGNAGRDYLDGQDGDDVVTGGDGDDTVYGLGGDDVLSGGDGQDYLEGGTGDDVLDGGDDGDVLSGGDDDDTIIGGDGDDVSYAGRGDDTTYGGTGADTSNAESGDRDEGVENHVQVEIEEPPEYIKIEGSPEFVARVEADLQLLMSSPRGQEMLANLERAYDDSGTLGIGKQGLTISEFDGNDNSSAHPGGPLGQDHEIKYSPYVDTIQGAPPSVVLYHELAHVYDYANDTYMDGQYNGDDPRDHGDNNSERQASGLPVDHDNDPSTPEIIDPDHPVEYTENGLRDEMGLPPRTHY</sequence>
<evidence type="ECO:0000256" key="2">
    <source>
        <dbReference type="ARBA" id="ARBA00022525"/>
    </source>
</evidence>
<accession>A0ABP9P9Q4</accession>
<dbReference type="SUPFAM" id="SSF140453">
    <property type="entry name" value="EsxAB dimer-like"/>
    <property type="match status" value="1"/>
</dbReference>
<dbReference type="InterPro" id="IPR001343">
    <property type="entry name" value="Hemolysn_Ca-bd"/>
</dbReference>
<organism evidence="4 5">
    <name type="scientific">Nocardioides marinquilinus</name>
    <dbReference type="NCBI Taxonomy" id="1210400"/>
    <lineage>
        <taxon>Bacteria</taxon>
        <taxon>Bacillati</taxon>
        <taxon>Actinomycetota</taxon>
        <taxon>Actinomycetes</taxon>
        <taxon>Propionibacteriales</taxon>
        <taxon>Nocardioidaceae</taxon>
        <taxon>Nocardioides</taxon>
    </lineage>
</organism>
<evidence type="ECO:0008006" key="6">
    <source>
        <dbReference type="Google" id="ProtNLM"/>
    </source>
</evidence>
<feature type="region of interest" description="Disordered" evidence="3">
    <location>
        <begin position="276"/>
        <end position="400"/>
    </location>
</feature>
<evidence type="ECO:0000313" key="4">
    <source>
        <dbReference type="EMBL" id="GAA5143110.1"/>
    </source>
</evidence>
<feature type="compositionally biased region" description="Acidic residues" evidence="3">
    <location>
        <begin position="343"/>
        <end position="370"/>
    </location>
</feature>
<gene>
    <name evidence="4" type="ORF">GCM10023340_07810</name>
</gene>
<dbReference type="PANTHER" id="PTHR38340">
    <property type="entry name" value="S-LAYER PROTEIN"/>
    <property type="match status" value="1"/>
</dbReference>
<dbReference type="PROSITE" id="PS00330">
    <property type="entry name" value="HEMOLYSIN_CALCIUM"/>
    <property type="match status" value="2"/>
</dbReference>
<evidence type="ECO:0000256" key="1">
    <source>
        <dbReference type="ARBA" id="ARBA00004613"/>
    </source>
</evidence>
<dbReference type="PRINTS" id="PR00313">
    <property type="entry name" value="CABNDNGRPT"/>
</dbReference>
<keyword evidence="5" id="KW-1185">Reference proteome</keyword>
<dbReference type="Pfam" id="PF00353">
    <property type="entry name" value="HemolysinCabind"/>
    <property type="match status" value="3"/>
</dbReference>
<dbReference type="InterPro" id="IPR018511">
    <property type="entry name" value="Hemolysin-typ_Ca-bd_CS"/>
</dbReference>
<dbReference type="Gene3D" id="2.150.10.10">
    <property type="entry name" value="Serralysin-like metalloprotease, C-terminal"/>
    <property type="match status" value="3"/>
</dbReference>
<dbReference type="InterPro" id="IPR028208">
    <property type="entry name" value="Effector_pro_NleD-like"/>
</dbReference>
<dbReference type="PANTHER" id="PTHR38340:SF1">
    <property type="entry name" value="S-LAYER PROTEIN"/>
    <property type="match status" value="1"/>
</dbReference>
<comment type="caution">
    <text evidence="4">The sequence shown here is derived from an EMBL/GenBank/DDBJ whole genome shotgun (WGS) entry which is preliminary data.</text>
</comment>